<sequence length="213" mass="24104">MDPAFWLRCWQQDQLGWQLDAVHPLLSQAPADWLDHRPVFVPLCGKSPDLLFLAQHAAVTGVELSELACTDFFRENGLVMDSSQDAGFVRSQAANICLYQGDYFALAQAHVASCQRIYDRAALIALPAPMRQSYVRHLRKLMPEADMLLLSLEYPAGEKQGPPFSVTAAEIKELFDFATISQLQQRDLTGQGFARRRFDTSTLIETSWRIQWN</sequence>
<evidence type="ECO:0000256" key="8">
    <source>
        <dbReference type="ARBA" id="ARBA00022691"/>
    </source>
</evidence>
<dbReference type="PIRSF" id="PIRSF023956">
    <property type="entry name" value="Thiopurine_S-methyltransferase"/>
    <property type="match status" value="1"/>
</dbReference>
<comment type="catalytic activity">
    <reaction evidence="1">
        <text>S-adenosyl-L-methionine + a thiopurine = S-adenosyl-L-homocysteine + a thiopurine S-methylether.</text>
        <dbReference type="EC" id="2.1.1.67"/>
    </reaction>
</comment>
<organism evidence="9 10">
    <name type="scientific">Rheinheimera tilapiae</name>
    <dbReference type="NCBI Taxonomy" id="875043"/>
    <lineage>
        <taxon>Bacteria</taxon>
        <taxon>Pseudomonadati</taxon>
        <taxon>Pseudomonadota</taxon>
        <taxon>Gammaproteobacteria</taxon>
        <taxon>Chromatiales</taxon>
        <taxon>Chromatiaceae</taxon>
        <taxon>Rheinheimera</taxon>
    </lineage>
</organism>
<keyword evidence="10" id="KW-1185">Reference proteome</keyword>
<keyword evidence="8" id="KW-0949">S-adenosyl-L-methionine</keyword>
<dbReference type="PROSITE" id="PS51585">
    <property type="entry name" value="SAM_MT_TPMT"/>
    <property type="match status" value="1"/>
</dbReference>
<comment type="subcellular location">
    <subcellularLocation>
        <location evidence="2">Cytoplasm</location>
    </subcellularLocation>
</comment>
<evidence type="ECO:0000256" key="2">
    <source>
        <dbReference type="ARBA" id="ARBA00004496"/>
    </source>
</evidence>
<dbReference type="InterPro" id="IPR008854">
    <property type="entry name" value="TPMT"/>
</dbReference>
<evidence type="ECO:0000256" key="6">
    <source>
        <dbReference type="ARBA" id="ARBA00022603"/>
    </source>
</evidence>
<gene>
    <name evidence="9" type="ORF">ACFFJP_17175</name>
</gene>
<evidence type="ECO:0000256" key="7">
    <source>
        <dbReference type="ARBA" id="ARBA00022679"/>
    </source>
</evidence>
<comment type="caution">
    <text evidence="9">The sequence shown here is derived from an EMBL/GenBank/DDBJ whole genome shotgun (WGS) entry which is preliminary data.</text>
</comment>
<dbReference type="InterPro" id="IPR029063">
    <property type="entry name" value="SAM-dependent_MTases_sf"/>
</dbReference>
<evidence type="ECO:0000256" key="4">
    <source>
        <dbReference type="ARBA" id="ARBA00011905"/>
    </source>
</evidence>
<accession>A0ABV6BGV0</accession>
<keyword evidence="7" id="KW-0808">Transferase</keyword>
<evidence type="ECO:0000313" key="9">
    <source>
        <dbReference type="EMBL" id="MFC0050037.1"/>
    </source>
</evidence>
<keyword evidence="6" id="KW-0489">Methyltransferase</keyword>
<dbReference type="EC" id="2.1.1.67" evidence="4"/>
<proteinExistence type="inferred from homology"/>
<evidence type="ECO:0000256" key="1">
    <source>
        <dbReference type="ARBA" id="ARBA00000903"/>
    </source>
</evidence>
<evidence type="ECO:0000256" key="3">
    <source>
        <dbReference type="ARBA" id="ARBA00008145"/>
    </source>
</evidence>
<protein>
    <recommendedName>
        <fullName evidence="4">thiopurine S-methyltransferase</fullName>
        <ecNumber evidence="4">2.1.1.67</ecNumber>
    </recommendedName>
</protein>
<keyword evidence="5" id="KW-0963">Cytoplasm</keyword>
<dbReference type="Proteomes" id="UP001589813">
    <property type="component" value="Unassembled WGS sequence"/>
</dbReference>
<comment type="similarity">
    <text evidence="3">Belongs to the class I-like SAM-binding methyltransferase superfamily. TPMT family.</text>
</comment>
<dbReference type="EMBL" id="JBHLXP010000005">
    <property type="protein sequence ID" value="MFC0050037.1"/>
    <property type="molecule type" value="Genomic_DNA"/>
</dbReference>
<reference evidence="9 10" key="1">
    <citation type="submission" date="2024-09" db="EMBL/GenBank/DDBJ databases">
        <authorList>
            <person name="Sun Q."/>
            <person name="Mori K."/>
        </authorList>
    </citation>
    <scope>NUCLEOTIDE SEQUENCE [LARGE SCALE GENOMIC DNA]</scope>
    <source>
        <strain evidence="9 10">KCTC 23315</strain>
    </source>
</reference>
<dbReference type="PANTHER" id="PTHR10259:SF11">
    <property type="entry name" value="THIOPURINE S-METHYLTRANSFERASE"/>
    <property type="match status" value="1"/>
</dbReference>
<dbReference type="RefSeq" id="WP_377247056.1">
    <property type="nucleotide sequence ID" value="NZ_JBHLXP010000005.1"/>
</dbReference>
<name>A0ABV6BGV0_9GAMM</name>
<dbReference type="Pfam" id="PF05724">
    <property type="entry name" value="TPMT"/>
    <property type="match status" value="1"/>
</dbReference>
<evidence type="ECO:0000313" key="10">
    <source>
        <dbReference type="Proteomes" id="UP001589813"/>
    </source>
</evidence>
<evidence type="ECO:0000256" key="5">
    <source>
        <dbReference type="ARBA" id="ARBA00022490"/>
    </source>
</evidence>
<dbReference type="SUPFAM" id="SSF53335">
    <property type="entry name" value="S-adenosyl-L-methionine-dependent methyltransferases"/>
    <property type="match status" value="1"/>
</dbReference>
<dbReference type="Gene3D" id="3.40.50.150">
    <property type="entry name" value="Vaccinia Virus protein VP39"/>
    <property type="match status" value="1"/>
</dbReference>
<dbReference type="InterPro" id="IPR025835">
    <property type="entry name" value="Thiopurine_S-MeTrfase"/>
</dbReference>
<dbReference type="PANTHER" id="PTHR10259">
    <property type="entry name" value="THIOPURINE S-METHYLTRANSFERASE"/>
    <property type="match status" value="1"/>
</dbReference>